<keyword evidence="2" id="KW-1185">Reference proteome</keyword>
<accession>B4G7W4</accession>
<protein>
    <submittedName>
        <fullName evidence="1">GL20553</fullName>
    </submittedName>
</protein>
<feature type="non-terminal residue" evidence="1">
    <location>
        <position position="1"/>
    </location>
</feature>
<dbReference type="AlphaFoldDB" id="B4G7W4"/>
<evidence type="ECO:0000313" key="1">
    <source>
        <dbReference type="EMBL" id="EDW28462.1"/>
    </source>
</evidence>
<dbReference type="GO" id="GO:0005739">
    <property type="term" value="C:mitochondrion"/>
    <property type="evidence" value="ECO:0007669"/>
    <property type="project" value="EnsemblMetazoa"/>
</dbReference>
<dbReference type="EMBL" id="CH479180">
    <property type="protein sequence ID" value="EDW28462.1"/>
    <property type="molecule type" value="Genomic_DNA"/>
</dbReference>
<dbReference type="GO" id="GO:0006264">
    <property type="term" value="P:mitochondrial DNA replication"/>
    <property type="evidence" value="ECO:0007669"/>
    <property type="project" value="EnsemblMetazoa"/>
</dbReference>
<name>B4G7W4_DROPE</name>
<dbReference type="GO" id="GO:0008289">
    <property type="term" value="F:lipid binding"/>
    <property type="evidence" value="ECO:0007669"/>
    <property type="project" value="EnsemblMetazoa"/>
</dbReference>
<dbReference type="STRING" id="7234.B4G7W4"/>
<sequence>EQGLLAYVNKRTGAFICPNCDVKTSLSNALAAYQIPTPAGYLRPPQTQPVYESRFSYLRNVTPEACDALGIKGLKESQLNAIGAQYEPEQNLLHFKLRNAAQLVVGEKVLHLSDRHEETFQGTSIELLDVDR</sequence>
<dbReference type="Proteomes" id="UP000008744">
    <property type="component" value="Unassembled WGS sequence"/>
</dbReference>
<reference evidence="1 2" key="1">
    <citation type="journal article" date="2007" name="Nature">
        <title>Evolution of genes and genomes on the Drosophila phylogeny.</title>
        <authorList>
            <consortium name="Drosophila 12 Genomes Consortium"/>
            <person name="Clark A.G."/>
            <person name="Eisen M.B."/>
            <person name="Smith D.R."/>
            <person name="Bergman C.M."/>
            <person name="Oliver B."/>
            <person name="Markow T.A."/>
            <person name="Kaufman T.C."/>
            <person name="Kellis M."/>
            <person name="Gelbart W."/>
            <person name="Iyer V.N."/>
            <person name="Pollard D.A."/>
            <person name="Sackton T.B."/>
            <person name="Larracuente A.M."/>
            <person name="Singh N.D."/>
            <person name="Abad J.P."/>
            <person name="Abt D.N."/>
            <person name="Adryan B."/>
            <person name="Aguade M."/>
            <person name="Akashi H."/>
            <person name="Anderson W.W."/>
            <person name="Aquadro C.F."/>
            <person name="Ardell D.H."/>
            <person name="Arguello R."/>
            <person name="Artieri C.G."/>
            <person name="Barbash D.A."/>
            <person name="Barker D."/>
            <person name="Barsanti P."/>
            <person name="Batterham P."/>
            <person name="Batzoglou S."/>
            <person name="Begun D."/>
            <person name="Bhutkar A."/>
            <person name="Blanco E."/>
            <person name="Bosak S.A."/>
            <person name="Bradley R.K."/>
            <person name="Brand A.D."/>
            <person name="Brent M.R."/>
            <person name="Brooks A.N."/>
            <person name="Brown R.H."/>
            <person name="Butlin R.K."/>
            <person name="Caggese C."/>
            <person name="Calvi B.R."/>
            <person name="Bernardo de Carvalho A."/>
            <person name="Caspi A."/>
            <person name="Castrezana S."/>
            <person name="Celniker S.E."/>
            <person name="Chang J.L."/>
            <person name="Chapple C."/>
            <person name="Chatterji S."/>
            <person name="Chinwalla A."/>
            <person name="Civetta A."/>
            <person name="Clifton S.W."/>
            <person name="Comeron J.M."/>
            <person name="Costello J.C."/>
            <person name="Coyne J.A."/>
            <person name="Daub J."/>
            <person name="David R.G."/>
            <person name="Delcher A.L."/>
            <person name="Delehaunty K."/>
            <person name="Do C.B."/>
            <person name="Ebling H."/>
            <person name="Edwards K."/>
            <person name="Eickbush T."/>
            <person name="Evans J.D."/>
            <person name="Filipski A."/>
            <person name="Findeiss S."/>
            <person name="Freyhult E."/>
            <person name="Fulton L."/>
            <person name="Fulton R."/>
            <person name="Garcia A.C."/>
            <person name="Gardiner A."/>
            <person name="Garfield D.A."/>
            <person name="Garvin B.E."/>
            <person name="Gibson G."/>
            <person name="Gilbert D."/>
            <person name="Gnerre S."/>
            <person name="Godfrey J."/>
            <person name="Good R."/>
            <person name="Gotea V."/>
            <person name="Gravely B."/>
            <person name="Greenberg A.J."/>
            <person name="Griffiths-Jones S."/>
            <person name="Gross S."/>
            <person name="Guigo R."/>
            <person name="Gustafson E.A."/>
            <person name="Haerty W."/>
            <person name="Hahn M.W."/>
            <person name="Halligan D.L."/>
            <person name="Halpern A.L."/>
            <person name="Halter G.M."/>
            <person name="Han M.V."/>
            <person name="Heger A."/>
            <person name="Hillier L."/>
            <person name="Hinrichs A.S."/>
            <person name="Holmes I."/>
            <person name="Hoskins R.A."/>
            <person name="Hubisz M.J."/>
            <person name="Hultmark D."/>
            <person name="Huntley M.A."/>
            <person name="Jaffe D.B."/>
            <person name="Jagadeeshan S."/>
            <person name="Jeck W.R."/>
            <person name="Johnson J."/>
            <person name="Jones C.D."/>
            <person name="Jordan W.C."/>
            <person name="Karpen G.H."/>
            <person name="Kataoka E."/>
            <person name="Keightley P.D."/>
            <person name="Kheradpour P."/>
            <person name="Kirkness E.F."/>
            <person name="Koerich L.B."/>
            <person name="Kristiansen K."/>
            <person name="Kudrna D."/>
            <person name="Kulathinal R.J."/>
            <person name="Kumar S."/>
            <person name="Kwok R."/>
            <person name="Lander E."/>
            <person name="Langley C.H."/>
            <person name="Lapoint R."/>
            <person name="Lazzaro B.P."/>
            <person name="Lee S.J."/>
            <person name="Levesque L."/>
            <person name="Li R."/>
            <person name="Lin C.F."/>
            <person name="Lin M.F."/>
            <person name="Lindblad-Toh K."/>
            <person name="Llopart A."/>
            <person name="Long M."/>
            <person name="Low L."/>
            <person name="Lozovsky E."/>
            <person name="Lu J."/>
            <person name="Luo M."/>
            <person name="Machado C.A."/>
            <person name="Makalowski W."/>
            <person name="Marzo M."/>
            <person name="Matsuda M."/>
            <person name="Matzkin L."/>
            <person name="McAllister B."/>
            <person name="McBride C.S."/>
            <person name="McKernan B."/>
            <person name="McKernan K."/>
            <person name="Mendez-Lago M."/>
            <person name="Minx P."/>
            <person name="Mollenhauer M.U."/>
            <person name="Montooth K."/>
            <person name="Mount S.M."/>
            <person name="Mu X."/>
            <person name="Myers E."/>
            <person name="Negre B."/>
            <person name="Newfeld S."/>
            <person name="Nielsen R."/>
            <person name="Noor M.A."/>
            <person name="O'Grady P."/>
            <person name="Pachter L."/>
            <person name="Papaceit M."/>
            <person name="Parisi M.J."/>
            <person name="Parisi M."/>
            <person name="Parts L."/>
            <person name="Pedersen J.S."/>
            <person name="Pesole G."/>
            <person name="Phillippy A.M."/>
            <person name="Ponting C.P."/>
            <person name="Pop M."/>
            <person name="Porcelli D."/>
            <person name="Powell J.R."/>
            <person name="Prohaska S."/>
            <person name="Pruitt K."/>
            <person name="Puig M."/>
            <person name="Quesneville H."/>
            <person name="Ram K.R."/>
            <person name="Rand D."/>
            <person name="Rasmussen M.D."/>
            <person name="Reed L.K."/>
            <person name="Reenan R."/>
            <person name="Reily A."/>
            <person name="Remington K.A."/>
            <person name="Rieger T.T."/>
            <person name="Ritchie M.G."/>
            <person name="Robin C."/>
            <person name="Rogers Y.H."/>
            <person name="Rohde C."/>
            <person name="Rozas J."/>
            <person name="Rubenfield M.J."/>
            <person name="Ruiz A."/>
            <person name="Russo S."/>
            <person name="Salzberg S.L."/>
            <person name="Sanchez-Gracia A."/>
            <person name="Saranga D.J."/>
            <person name="Sato H."/>
            <person name="Schaeffer S.W."/>
            <person name="Schatz M.C."/>
            <person name="Schlenke T."/>
            <person name="Schwartz R."/>
            <person name="Segarra C."/>
            <person name="Singh R.S."/>
            <person name="Sirot L."/>
            <person name="Sirota M."/>
            <person name="Sisneros N.B."/>
            <person name="Smith C.D."/>
            <person name="Smith T.F."/>
            <person name="Spieth J."/>
            <person name="Stage D.E."/>
            <person name="Stark A."/>
            <person name="Stephan W."/>
            <person name="Strausberg R.L."/>
            <person name="Strempel S."/>
            <person name="Sturgill D."/>
            <person name="Sutton G."/>
            <person name="Sutton G.G."/>
            <person name="Tao W."/>
            <person name="Teichmann S."/>
            <person name="Tobari Y.N."/>
            <person name="Tomimura Y."/>
            <person name="Tsolas J.M."/>
            <person name="Valente V.L."/>
            <person name="Venter E."/>
            <person name="Venter J.C."/>
            <person name="Vicario S."/>
            <person name="Vieira F.G."/>
            <person name="Vilella A.J."/>
            <person name="Villasante A."/>
            <person name="Walenz B."/>
            <person name="Wang J."/>
            <person name="Wasserman M."/>
            <person name="Watts T."/>
            <person name="Wilson D."/>
            <person name="Wilson R.K."/>
            <person name="Wing R.A."/>
            <person name="Wolfner M.F."/>
            <person name="Wong A."/>
            <person name="Wong G.K."/>
            <person name="Wu C.I."/>
            <person name="Wu G."/>
            <person name="Yamamoto D."/>
            <person name="Yang H.P."/>
            <person name="Yang S.P."/>
            <person name="Yorke J.A."/>
            <person name="Yoshida K."/>
            <person name="Zdobnov E."/>
            <person name="Zhang P."/>
            <person name="Zhang Y."/>
            <person name="Zimin A.V."/>
            <person name="Baldwin J."/>
            <person name="Abdouelleil A."/>
            <person name="Abdulkadir J."/>
            <person name="Abebe A."/>
            <person name="Abera B."/>
            <person name="Abreu J."/>
            <person name="Acer S.C."/>
            <person name="Aftuck L."/>
            <person name="Alexander A."/>
            <person name="An P."/>
            <person name="Anderson E."/>
            <person name="Anderson S."/>
            <person name="Arachi H."/>
            <person name="Azer M."/>
            <person name="Bachantsang P."/>
            <person name="Barry A."/>
            <person name="Bayul T."/>
            <person name="Berlin A."/>
            <person name="Bessette D."/>
            <person name="Bloom T."/>
            <person name="Blye J."/>
            <person name="Boguslavskiy L."/>
            <person name="Bonnet C."/>
            <person name="Boukhgalter B."/>
            <person name="Bourzgui I."/>
            <person name="Brown A."/>
            <person name="Cahill P."/>
            <person name="Channer S."/>
            <person name="Cheshatsang Y."/>
            <person name="Chuda L."/>
            <person name="Citroen M."/>
            <person name="Collymore A."/>
            <person name="Cooke P."/>
            <person name="Costello M."/>
            <person name="D'Aco K."/>
            <person name="Daza R."/>
            <person name="De Haan G."/>
            <person name="DeGray S."/>
            <person name="DeMaso C."/>
            <person name="Dhargay N."/>
            <person name="Dooley K."/>
            <person name="Dooley E."/>
            <person name="Doricent M."/>
            <person name="Dorje P."/>
            <person name="Dorjee K."/>
            <person name="Dupes A."/>
            <person name="Elong R."/>
            <person name="Falk J."/>
            <person name="Farina A."/>
            <person name="Faro S."/>
            <person name="Ferguson D."/>
            <person name="Fisher S."/>
            <person name="Foley C.D."/>
            <person name="Franke A."/>
            <person name="Friedrich D."/>
            <person name="Gadbois L."/>
            <person name="Gearin G."/>
            <person name="Gearin C.R."/>
            <person name="Giannoukos G."/>
            <person name="Goode T."/>
            <person name="Graham J."/>
            <person name="Grandbois E."/>
            <person name="Grewal S."/>
            <person name="Gyaltsen K."/>
            <person name="Hafez N."/>
            <person name="Hagos B."/>
            <person name="Hall J."/>
            <person name="Henson C."/>
            <person name="Hollinger A."/>
            <person name="Honan T."/>
            <person name="Huard M.D."/>
            <person name="Hughes L."/>
            <person name="Hurhula B."/>
            <person name="Husby M.E."/>
            <person name="Kamat A."/>
            <person name="Kanga B."/>
            <person name="Kashin S."/>
            <person name="Khazanovich D."/>
            <person name="Kisner P."/>
            <person name="Lance K."/>
            <person name="Lara M."/>
            <person name="Lee W."/>
            <person name="Lennon N."/>
            <person name="Letendre F."/>
            <person name="LeVine R."/>
            <person name="Lipovsky A."/>
            <person name="Liu X."/>
            <person name="Liu J."/>
            <person name="Liu S."/>
            <person name="Lokyitsang T."/>
            <person name="Lokyitsang Y."/>
            <person name="Lubonja R."/>
            <person name="Lui A."/>
            <person name="MacDonald P."/>
            <person name="Magnisalis V."/>
            <person name="Maru K."/>
            <person name="Matthews C."/>
            <person name="McCusker W."/>
            <person name="McDonough S."/>
            <person name="Mehta T."/>
            <person name="Meldrim J."/>
            <person name="Meneus L."/>
            <person name="Mihai O."/>
            <person name="Mihalev A."/>
            <person name="Mihova T."/>
            <person name="Mittelman R."/>
            <person name="Mlenga V."/>
            <person name="Montmayeur A."/>
            <person name="Mulrain L."/>
            <person name="Navidi A."/>
            <person name="Naylor J."/>
            <person name="Negash T."/>
            <person name="Nguyen T."/>
            <person name="Nguyen N."/>
            <person name="Nicol R."/>
            <person name="Norbu C."/>
            <person name="Norbu N."/>
            <person name="Novod N."/>
            <person name="O'Neill B."/>
            <person name="Osman S."/>
            <person name="Markiewicz E."/>
            <person name="Oyono O.L."/>
            <person name="Patti C."/>
            <person name="Phunkhang P."/>
            <person name="Pierre F."/>
            <person name="Priest M."/>
            <person name="Raghuraman S."/>
            <person name="Rege F."/>
            <person name="Reyes R."/>
            <person name="Rise C."/>
            <person name="Rogov P."/>
            <person name="Ross K."/>
            <person name="Ryan E."/>
            <person name="Settipalli S."/>
            <person name="Shea T."/>
            <person name="Sherpa N."/>
            <person name="Shi L."/>
            <person name="Shih D."/>
            <person name="Sparrow T."/>
            <person name="Spaulding J."/>
            <person name="Stalker J."/>
            <person name="Stange-Thomann N."/>
            <person name="Stavropoulos S."/>
            <person name="Stone C."/>
            <person name="Strader C."/>
            <person name="Tesfaye S."/>
            <person name="Thomson T."/>
            <person name="Thoulutsang Y."/>
            <person name="Thoulutsang D."/>
            <person name="Topham K."/>
            <person name="Topping I."/>
            <person name="Tsamla T."/>
            <person name="Vassiliev H."/>
            <person name="Vo A."/>
            <person name="Wangchuk T."/>
            <person name="Wangdi T."/>
            <person name="Weiand M."/>
            <person name="Wilkinson J."/>
            <person name="Wilson A."/>
            <person name="Yadav S."/>
            <person name="Young G."/>
            <person name="Yu Q."/>
            <person name="Zembek L."/>
            <person name="Zhong D."/>
            <person name="Zimmer A."/>
            <person name="Zwirko Z."/>
            <person name="Jaffe D.B."/>
            <person name="Alvarez P."/>
            <person name="Brockman W."/>
            <person name="Butler J."/>
            <person name="Chin C."/>
            <person name="Gnerre S."/>
            <person name="Grabherr M."/>
            <person name="Kleber M."/>
            <person name="Mauceli E."/>
            <person name="MacCallum I."/>
        </authorList>
    </citation>
    <scope>NUCLEOTIDE SEQUENCE [LARGE SCALE GENOMIC DNA]</scope>
    <source>
        <strain evidence="2">MSH-3 / Tucson 14011-0111.49</strain>
    </source>
</reference>
<dbReference type="GO" id="GO:0003697">
    <property type="term" value="F:single-stranded DNA binding"/>
    <property type="evidence" value="ECO:0007669"/>
    <property type="project" value="EnsemblMetazoa"/>
</dbReference>
<proteinExistence type="predicted"/>
<dbReference type="OrthoDB" id="275278at2759"/>
<dbReference type="GO" id="GO:0051537">
    <property type="term" value="F:2 iron, 2 sulfur cluster binding"/>
    <property type="evidence" value="ECO:0007669"/>
    <property type="project" value="EnsemblMetazoa"/>
</dbReference>
<gene>
    <name evidence="1" type="primary">Dper\GL20553</name>
    <name evidence="1" type="ORF">Dper_GL20553</name>
</gene>
<dbReference type="GO" id="GO:0003690">
    <property type="term" value="F:double-stranded DNA binding"/>
    <property type="evidence" value="ECO:0007669"/>
    <property type="project" value="EnsemblMetazoa"/>
</dbReference>
<dbReference type="HOGENOM" id="CLU_1922292_0_0_1"/>
<dbReference type="eggNOG" id="KOG2373">
    <property type="taxonomic scope" value="Eukaryota"/>
</dbReference>
<evidence type="ECO:0000313" key="2">
    <source>
        <dbReference type="Proteomes" id="UP000008744"/>
    </source>
</evidence>
<organism evidence="2">
    <name type="scientific">Drosophila persimilis</name>
    <name type="common">Fruit fly</name>
    <dbReference type="NCBI Taxonomy" id="7234"/>
    <lineage>
        <taxon>Eukaryota</taxon>
        <taxon>Metazoa</taxon>
        <taxon>Ecdysozoa</taxon>
        <taxon>Arthropoda</taxon>
        <taxon>Hexapoda</taxon>
        <taxon>Insecta</taxon>
        <taxon>Pterygota</taxon>
        <taxon>Neoptera</taxon>
        <taxon>Endopterygota</taxon>
        <taxon>Diptera</taxon>
        <taxon>Brachycera</taxon>
        <taxon>Muscomorpha</taxon>
        <taxon>Ephydroidea</taxon>
        <taxon>Drosophilidae</taxon>
        <taxon>Drosophila</taxon>
        <taxon>Sophophora</taxon>
    </lineage>
</organism>